<dbReference type="Gene3D" id="3.40.50.300">
    <property type="entry name" value="P-loop containing nucleotide triphosphate hydrolases"/>
    <property type="match status" value="1"/>
</dbReference>
<keyword evidence="3" id="KW-1185">Reference proteome</keyword>
<name>A0A7U0J5B0_9CAUD</name>
<evidence type="ECO:0008006" key="4">
    <source>
        <dbReference type="Google" id="ProtNLM"/>
    </source>
</evidence>
<feature type="region of interest" description="Disordered" evidence="1">
    <location>
        <begin position="1"/>
        <end position="20"/>
    </location>
</feature>
<reference evidence="2 3" key="1">
    <citation type="submission" date="2020-12" db="EMBL/GenBank/DDBJ databases">
        <title>Genomic characterization of four novel bacteriophages infecting Klebsiella pneumoniae.</title>
        <authorList>
            <person name="Estrada Bonilla B."/>
            <person name="Costa A.R."/>
            <person name="van Rossum T."/>
            <person name="Hagedoorn S."/>
            <person name="Wallinga H."/>
            <person name="Xiao M."/>
            <person name="Song W."/>
            <person name="Haas P.-J."/>
            <person name="Nobrega F.L."/>
            <person name="Brouns S.J.J."/>
        </authorList>
    </citation>
    <scope>NUCLEOTIDE SEQUENCE [LARGE SCALE GENOMIC DNA]</scope>
</reference>
<organism evidence="2 3">
    <name type="scientific">Klebsiella phage vB_KpM_FBKp24</name>
    <dbReference type="NCBI Taxonomy" id="2801834"/>
    <lineage>
        <taxon>Viruses</taxon>
        <taxon>Duplodnaviria</taxon>
        <taxon>Heunggongvirae</taxon>
        <taxon>Uroviricota</taxon>
        <taxon>Caudoviricetes</taxon>
        <taxon>Chimalliviridae</taxon>
        <taxon>Maaswegvirus</taxon>
        <taxon>Maaswegvirus Kp24</taxon>
    </lineage>
</organism>
<protein>
    <recommendedName>
        <fullName evidence="4">AAA+ ATPase domain-containing protein</fullName>
    </recommendedName>
</protein>
<accession>A0A7U0J5B0</accession>
<dbReference type="InterPro" id="IPR027417">
    <property type="entry name" value="P-loop_NTPase"/>
</dbReference>
<evidence type="ECO:0000313" key="3">
    <source>
        <dbReference type="Proteomes" id="UP000596381"/>
    </source>
</evidence>
<gene>
    <name evidence="2" type="ORF">vBKpMFBKp24_052</name>
</gene>
<dbReference type="SUPFAM" id="SSF52540">
    <property type="entry name" value="P-loop containing nucleoside triphosphate hydrolases"/>
    <property type="match status" value="1"/>
</dbReference>
<evidence type="ECO:0000256" key="1">
    <source>
        <dbReference type="SAM" id="MobiDB-lite"/>
    </source>
</evidence>
<dbReference type="Proteomes" id="UP000596381">
    <property type="component" value="Segment"/>
</dbReference>
<feature type="compositionally biased region" description="Polar residues" evidence="1">
    <location>
        <begin position="10"/>
        <end position="20"/>
    </location>
</feature>
<sequence length="389" mass="43421">MANESKNDSYTKSLSSNSHADSGKLKEEMMEFFDIFCRISADVRNSNEAVKKAIRLFLGVNNRPMAFSRKGFWLVGNQRELNRAVDSLIGGPLKDYLKEFNVFTHTEIIPGSFLLANNRGKIIGMLYFGSGISENFVNCYGPEEICQGFVDIVSAFFTAPLPETVGRLSLNVNKAVVGRNKRLESKRTINDYTGFWPYLSTSPAELAEAFDKSNNNVLVLYGAPGLGKSQFIREMIRWKNQQKQDNIIVADTTDVLTSPGLIPYLHDLDDGSWFITEDQQVMLERRESGNSLMSGLLNAVEGITSGNVKFIISTNILNLKGVDDAIIRPGRLFKALPFRSLSPEEANRARAAVNYPPVDFNGRKDVTLAEALNWENTVEMAKLTKTSFL</sequence>
<proteinExistence type="predicted"/>
<dbReference type="EMBL" id="MW394391">
    <property type="protein sequence ID" value="QQV92068.1"/>
    <property type="molecule type" value="Genomic_DNA"/>
</dbReference>
<evidence type="ECO:0000313" key="2">
    <source>
        <dbReference type="EMBL" id="QQV92068.1"/>
    </source>
</evidence>